<dbReference type="EMBL" id="MH285877">
    <property type="protein sequence ID" value="AYB71471.1"/>
    <property type="molecule type" value="Genomic_DNA"/>
</dbReference>
<accession>A0A385UK41</accession>
<reference evidence="1" key="1">
    <citation type="journal article" date="2018" name="J. Eukaryot. Microbiol.">
        <title>Intrageneric Variability Between the Chloroplast Genomes of Trachelomonas grandis and Trachelomonas volvocina and Phylogenomic Analysis of Phototrophic Euglenoids.</title>
        <authorList>
            <person name="Dabbagh N."/>
            <person name="Preisfeld A."/>
        </authorList>
    </citation>
    <scope>NUCLEOTIDE SEQUENCE</scope>
</reference>
<protein>
    <submittedName>
        <fullName evidence="1">Uncharacterized protein</fullName>
    </submittedName>
</protein>
<organism evidence="1">
    <name type="scientific">Trachelomonas grandis</name>
    <dbReference type="NCBI Taxonomy" id="215769"/>
    <lineage>
        <taxon>Eukaryota</taxon>
        <taxon>Discoba</taxon>
        <taxon>Euglenozoa</taxon>
        <taxon>Euglenida</taxon>
        <taxon>Spirocuta</taxon>
        <taxon>Euglenophyceae</taxon>
        <taxon>Euglenales</taxon>
        <taxon>Euglenaceae</taxon>
        <taxon>Trachelomonas</taxon>
    </lineage>
</organism>
<keyword evidence="1" id="KW-0150">Chloroplast</keyword>
<dbReference type="AlphaFoldDB" id="A0A385UK41"/>
<sequence length="137" mass="16285">MTDLVLFMAKNEDSAYIYDLFSSSIRISETPILLDDLLFQFSRLKIYLNKVHFDYKHSVFVAEVSLNDLNSLTTSEILISRDFKILNYFKKLSSSFILNRFQIRILLRVEVNRGLKFNPIRHVNYICVMFFKFKCSF</sequence>
<keyword evidence="1" id="KW-0934">Plastid</keyword>
<evidence type="ECO:0000313" key="1">
    <source>
        <dbReference type="EMBL" id="AYB71471.1"/>
    </source>
</evidence>
<name>A0A385UK41_9EUGL</name>
<proteinExistence type="predicted"/>
<geneLocation type="chloroplast" evidence="1"/>